<dbReference type="HOGENOM" id="CLU_079569_1_0_4"/>
<protein>
    <submittedName>
        <fullName evidence="7">Transporter</fullName>
    </submittedName>
</protein>
<keyword evidence="4 6" id="KW-1133">Transmembrane helix</keyword>
<keyword evidence="3 6" id="KW-0812">Transmembrane</keyword>
<keyword evidence="5 6" id="KW-0472">Membrane</keyword>
<dbReference type="Pfam" id="PF01810">
    <property type="entry name" value="LysE"/>
    <property type="match status" value="1"/>
</dbReference>
<name>A0A0A1F7C0_9BURK</name>
<evidence type="ECO:0000256" key="1">
    <source>
        <dbReference type="ARBA" id="ARBA00004651"/>
    </source>
</evidence>
<keyword evidence="2" id="KW-1003">Cell membrane</keyword>
<feature type="transmembrane region" description="Helical" evidence="6">
    <location>
        <begin position="136"/>
        <end position="161"/>
    </location>
</feature>
<dbReference type="GO" id="GO:0033228">
    <property type="term" value="P:cysteine export across plasma membrane"/>
    <property type="evidence" value="ECO:0007669"/>
    <property type="project" value="TreeGrafter"/>
</dbReference>
<evidence type="ECO:0000256" key="3">
    <source>
        <dbReference type="ARBA" id="ARBA00022692"/>
    </source>
</evidence>
<dbReference type="PANTHER" id="PTHR30086">
    <property type="entry name" value="ARGININE EXPORTER PROTEIN ARGO"/>
    <property type="match status" value="1"/>
</dbReference>
<gene>
    <name evidence="7" type="ORF">LT85_1465</name>
</gene>
<evidence type="ECO:0000256" key="6">
    <source>
        <dbReference type="SAM" id="Phobius"/>
    </source>
</evidence>
<feature type="transmembrane region" description="Helical" evidence="6">
    <location>
        <begin position="173"/>
        <end position="191"/>
    </location>
</feature>
<evidence type="ECO:0000256" key="2">
    <source>
        <dbReference type="ARBA" id="ARBA00022475"/>
    </source>
</evidence>
<comment type="subcellular location">
    <subcellularLocation>
        <location evidence="1">Cell membrane</location>
        <topology evidence="1">Multi-pass membrane protein</topology>
    </subcellularLocation>
</comment>
<dbReference type="AlphaFoldDB" id="A0A0A1F7C0"/>
<feature type="transmembrane region" description="Helical" evidence="6">
    <location>
        <begin position="71"/>
        <end position="90"/>
    </location>
</feature>
<dbReference type="PANTHER" id="PTHR30086:SF20">
    <property type="entry name" value="ARGININE EXPORTER PROTEIN ARGO-RELATED"/>
    <property type="match status" value="1"/>
</dbReference>
<dbReference type="Proteomes" id="UP000030302">
    <property type="component" value="Chromosome"/>
</dbReference>
<accession>A0A0A1F7C0</accession>
<organism evidence="7 8">
    <name type="scientific">Collimonas arenae</name>
    <dbReference type="NCBI Taxonomy" id="279058"/>
    <lineage>
        <taxon>Bacteria</taxon>
        <taxon>Pseudomonadati</taxon>
        <taxon>Pseudomonadota</taxon>
        <taxon>Betaproteobacteria</taxon>
        <taxon>Burkholderiales</taxon>
        <taxon>Oxalobacteraceae</taxon>
        <taxon>Collimonas</taxon>
    </lineage>
</organism>
<evidence type="ECO:0000313" key="8">
    <source>
        <dbReference type="Proteomes" id="UP000030302"/>
    </source>
</evidence>
<sequence>MLLLGFVVPMVISPGPGNTVLAAAGARYGLRGSRSFWIGFEAANLFWCLIYGMGLSEVFRLHPLLNQTMKWAGTAYLLYLAYGFLQSAPLPAGKEVKRLNAVDGFVSVSLNLKIHSMILVMFSQFMNPAMPLFDQVLQISSVFMLVCVACHFPWIFAGKIIFSRIRTARAMQVQGYVFAACMLLVALFVALS</sequence>
<dbReference type="GO" id="GO:0005886">
    <property type="term" value="C:plasma membrane"/>
    <property type="evidence" value="ECO:0007669"/>
    <property type="project" value="UniProtKB-SubCell"/>
</dbReference>
<dbReference type="KEGG" id="care:LT85_1465"/>
<proteinExistence type="predicted"/>
<evidence type="ECO:0000256" key="4">
    <source>
        <dbReference type="ARBA" id="ARBA00022989"/>
    </source>
</evidence>
<keyword evidence="8" id="KW-1185">Reference proteome</keyword>
<dbReference type="InterPro" id="IPR001123">
    <property type="entry name" value="LeuE-type"/>
</dbReference>
<evidence type="ECO:0000313" key="7">
    <source>
        <dbReference type="EMBL" id="AIY40623.1"/>
    </source>
</evidence>
<dbReference type="EMBL" id="CP009962">
    <property type="protein sequence ID" value="AIY40623.1"/>
    <property type="molecule type" value="Genomic_DNA"/>
</dbReference>
<evidence type="ECO:0000256" key="5">
    <source>
        <dbReference type="ARBA" id="ARBA00023136"/>
    </source>
</evidence>
<feature type="transmembrane region" description="Helical" evidence="6">
    <location>
        <begin position="38"/>
        <end position="59"/>
    </location>
</feature>
<reference evidence="8" key="1">
    <citation type="journal article" date="2014" name="Soil Biol. Biochem.">
        <title>Structure and function of bacterial communities in ageing soils: Insights from the Mendocino ecological staircase.</title>
        <authorList>
            <person name="Uroz S."/>
            <person name="Tech J.J."/>
            <person name="Sawaya N.A."/>
            <person name="Frey-Klett P."/>
            <person name="Leveau J.H.J."/>
        </authorList>
    </citation>
    <scope>NUCLEOTIDE SEQUENCE [LARGE SCALE GENOMIC DNA]</scope>
    <source>
        <strain evidence="8">Cal35</strain>
    </source>
</reference>
<dbReference type="STRING" id="279058.LT85_1465"/>
<dbReference type="GO" id="GO:0015171">
    <property type="term" value="F:amino acid transmembrane transporter activity"/>
    <property type="evidence" value="ECO:0007669"/>
    <property type="project" value="TreeGrafter"/>
</dbReference>